<sequence>MIYESLHVSVTIARPPAEVYAFAADPANLPRWAAGLTGAIEQVGGRWLGETPGGQVEITFAPHNAFGILDHDVTFPSGETFYNPLRVYANGDGSEVVFTVFRREGTSREAFETDAATVLADLRTLKSLLE</sequence>
<dbReference type="SUPFAM" id="SSF55961">
    <property type="entry name" value="Bet v1-like"/>
    <property type="match status" value="1"/>
</dbReference>
<accession>A0ABQ4C5U6</accession>
<dbReference type="InterPro" id="IPR023393">
    <property type="entry name" value="START-like_dom_sf"/>
</dbReference>
<dbReference type="Pfam" id="PF10604">
    <property type="entry name" value="Polyketide_cyc2"/>
    <property type="match status" value="1"/>
</dbReference>
<comment type="caution">
    <text evidence="1">The sequence shown here is derived from an EMBL/GenBank/DDBJ whole genome shotgun (WGS) entry which is preliminary data.</text>
</comment>
<gene>
    <name evidence="1" type="ORF">Air01nite_42570</name>
</gene>
<protein>
    <submittedName>
        <fullName evidence="1">Polyketide cyclase</fullName>
    </submittedName>
</protein>
<dbReference type="Proteomes" id="UP000624325">
    <property type="component" value="Unassembled WGS sequence"/>
</dbReference>
<dbReference type="EMBL" id="BONC01000030">
    <property type="protein sequence ID" value="GIF58162.1"/>
    <property type="molecule type" value="Genomic_DNA"/>
</dbReference>
<dbReference type="Gene3D" id="3.30.530.20">
    <property type="match status" value="1"/>
</dbReference>
<name>A0ABQ4C5U6_9ACTN</name>
<evidence type="ECO:0000313" key="2">
    <source>
        <dbReference type="Proteomes" id="UP000624325"/>
    </source>
</evidence>
<reference evidence="1 2" key="1">
    <citation type="submission" date="2021-01" db="EMBL/GenBank/DDBJ databases">
        <title>Whole genome shotgun sequence of Asanoa iriomotensis NBRC 100142.</title>
        <authorList>
            <person name="Komaki H."/>
            <person name="Tamura T."/>
        </authorList>
    </citation>
    <scope>NUCLEOTIDE SEQUENCE [LARGE SCALE GENOMIC DNA]</scope>
    <source>
        <strain evidence="1 2">NBRC 100142</strain>
    </source>
</reference>
<dbReference type="RefSeq" id="WP_203704557.1">
    <property type="nucleotide sequence ID" value="NZ_BAAALU010000004.1"/>
</dbReference>
<proteinExistence type="predicted"/>
<dbReference type="InterPro" id="IPR019587">
    <property type="entry name" value="Polyketide_cyclase/dehydratase"/>
</dbReference>
<keyword evidence="2" id="KW-1185">Reference proteome</keyword>
<evidence type="ECO:0000313" key="1">
    <source>
        <dbReference type="EMBL" id="GIF58162.1"/>
    </source>
</evidence>
<organism evidence="1 2">
    <name type="scientific">Asanoa iriomotensis</name>
    <dbReference type="NCBI Taxonomy" id="234613"/>
    <lineage>
        <taxon>Bacteria</taxon>
        <taxon>Bacillati</taxon>
        <taxon>Actinomycetota</taxon>
        <taxon>Actinomycetes</taxon>
        <taxon>Micromonosporales</taxon>
        <taxon>Micromonosporaceae</taxon>
        <taxon>Asanoa</taxon>
    </lineage>
</organism>